<dbReference type="EMBL" id="JAOPHQ010004845">
    <property type="protein sequence ID" value="KAK0137877.1"/>
    <property type="molecule type" value="Genomic_DNA"/>
</dbReference>
<protein>
    <submittedName>
        <fullName evidence="1">Uncharacterized protein</fullName>
    </submittedName>
</protein>
<comment type="caution">
    <text evidence="1">The sequence shown here is derived from an EMBL/GenBank/DDBJ whole genome shotgun (WGS) entry which is preliminary data.</text>
</comment>
<reference evidence="1" key="1">
    <citation type="journal article" date="2023" name="Front. Mar. Sci.">
        <title>A new Merluccius polli reference genome to investigate the effects of global change in West African waters.</title>
        <authorList>
            <person name="Mateo J.L."/>
            <person name="Blanco-Fernandez C."/>
            <person name="Garcia-Vazquez E."/>
            <person name="Machado-Schiaffino G."/>
        </authorList>
    </citation>
    <scope>NUCLEOTIDE SEQUENCE</scope>
    <source>
        <strain evidence="1">C29</strain>
        <tissue evidence="1">Fin</tissue>
    </source>
</reference>
<keyword evidence="2" id="KW-1185">Reference proteome</keyword>
<sequence>MTTLEEFLRAPSEELLERCSREQLVRIAEHFKMDVGDKRLKEKVKNILKENLLEAGVFQPKLYAGGSGVDTADVSVSEVGVSTGLTLEQRKELLLLQVEIKKLEERRVSLANVGQVSVSPGPSHAFVSETRTLFSYFLSEWPKVDFGLMLSARKAQEAYSALSTVESKVYVSIKAAVLKAYELVPEAYRQRFRSWERSSKQTHMEFSRELITQLIVGVLHWGFIPMRLYVT</sequence>
<dbReference type="Proteomes" id="UP001174136">
    <property type="component" value="Unassembled WGS sequence"/>
</dbReference>
<evidence type="ECO:0000313" key="2">
    <source>
        <dbReference type="Proteomes" id="UP001174136"/>
    </source>
</evidence>
<evidence type="ECO:0000313" key="1">
    <source>
        <dbReference type="EMBL" id="KAK0137877.1"/>
    </source>
</evidence>
<dbReference type="PANTHER" id="PTHR46888:SF13">
    <property type="entry name" value="RIBONUCLEASE H"/>
    <property type="match status" value="1"/>
</dbReference>
<dbReference type="PANTHER" id="PTHR46888">
    <property type="entry name" value="ZINC KNUCKLE DOMAINCONTAINING PROTEIN-RELATED"/>
    <property type="match status" value="1"/>
</dbReference>
<proteinExistence type="predicted"/>
<gene>
    <name evidence="1" type="ORF">N1851_025923</name>
</gene>
<name>A0AA47MCV0_MERPO</name>
<accession>A0AA47MCV0</accession>
<organism evidence="1 2">
    <name type="scientific">Merluccius polli</name>
    <name type="common">Benguela hake</name>
    <name type="synonym">Merluccius cadenati</name>
    <dbReference type="NCBI Taxonomy" id="89951"/>
    <lineage>
        <taxon>Eukaryota</taxon>
        <taxon>Metazoa</taxon>
        <taxon>Chordata</taxon>
        <taxon>Craniata</taxon>
        <taxon>Vertebrata</taxon>
        <taxon>Euteleostomi</taxon>
        <taxon>Actinopterygii</taxon>
        <taxon>Neopterygii</taxon>
        <taxon>Teleostei</taxon>
        <taxon>Neoteleostei</taxon>
        <taxon>Acanthomorphata</taxon>
        <taxon>Zeiogadaria</taxon>
        <taxon>Gadariae</taxon>
        <taxon>Gadiformes</taxon>
        <taxon>Gadoidei</taxon>
        <taxon>Merlucciidae</taxon>
        <taxon>Merluccius</taxon>
    </lineage>
</organism>
<dbReference type="AlphaFoldDB" id="A0AA47MCV0"/>